<sequence length="751" mass="83322">MSQTVQDKEANMDKKEIADEEREKMLNEENMELHGKMEPLNIESEGEEQKPKRKIPIGGIKMPGFCRTKSKELGKEDGIKTSESTADTATEALTPKEDNNSTSATNETKKDGKLNLLNAIRLPIVTAVSSFPTLKRNKQQNDAEMGKVGLASAGETLDSPTTDDKNQINDDGMETVRLDGNVDNNDDQQPSKNYPLYEFIEVAKRNRFITGAIIGIILLGIIIISIACTGPQRIAIMPLKDGKYMEAVTLCGRVQGILEDGGFAFRGIPYAVPPIGPNRWRPAEPMRRIQQCWNGTYLAYNSSNMCIQRDTNGKIYGNEDCLYLDVFTPQVRYDTPLPVVIMIGAETMSGGSPGILQPSAKLSKVRDMVFVRPNFRMGVFGFLAAKPLSRSTHLPTSGNYGLSDIVAVLKWVQLNIQHFGGDRSAVTVWGHRAGGTLVTSLLAASKLINVINHAHPKGSELFSRAWISSPSIVLPTKELYEAENLAEPFLRTLGCSDALCLRNKTTKDIMDAVPSNWYAVDSTLPESQEASDNDDNNKKKHEWLVLDGVILQENLYDTLKQNDGSKIRIVFGTTAHSAIPLRFKDTNITMDNLQIEKIVKESLLGTIGVADEALKRYNSTIKGLAGMISDIRVVCPLYNLTSVLSRNISFYVATQARDGNMHADSDSDVAAILGSYILKTPEAKRHQSAIQQFFNQFVWHNRIIDAASSSNPDNRNRRVIVVGQDVLPEYEYPNCDFWIKKNIVPKYARID</sequence>
<reference evidence="5 6" key="1">
    <citation type="submission" date="2020-08" db="EMBL/GenBank/DDBJ databases">
        <title>Aphidius gifuensis genome sequencing and assembly.</title>
        <authorList>
            <person name="Du Z."/>
        </authorList>
    </citation>
    <scope>NUCLEOTIDE SEQUENCE [LARGE SCALE GENOMIC DNA]</scope>
    <source>
        <strain evidence="5">YNYX2018</strain>
        <tissue evidence="5">Adults</tissue>
    </source>
</reference>
<evidence type="ECO:0000313" key="6">
    <source>
        <dbReference type="Proteomes" id="UP000639338"/>
    </source>
</evidence>
<feature type="transmembrane region" description="Helical" evidence="3">
    <location>
        <begin position="208"/>
        <end position="227"/>
    </location>
</feature>
<keyword evidence="3" id="KW-0812">Transmembrane</keyword>
<dbReference type="Pfam" id="PF00135">
    <property type="entry name" value="COesterase"/>
    <property type="match status" value="1"/>
</dbReference>
<dbReference type="SUPFAM" id="SSF53474">
    <property type="entry name" value="alpha/beta-Hydrolases"/>
    <property type="match status" value="1"/>
</dbReference>
<dbReference type="InterPro" id="IPR050309">
    <property type="entry name" value="Type-B_Carboxylest/Lipase"/>
</dbReference>
<feature type="compositionally biased region" description="Basic and acidic residues" evidence="2">
    <location>
        <begin position="69"/>
        <end position="80"/>
    </location>
</feature>
<evidence type="ECO:0000313" key="5">
    <source>
        <dbReference type="EMBL" id="KAF7997419.1"/>
    </source>
</evidence>
<feature type="compositionally biased region" description="Basic and acidic residues" evidence="2">
    <location>
        <begin position="1"/>
        <end position="37"/>
    </location>
</feature>
<feature type="region of interest" description="Disordered" evidence="2">
    <location>
        <begin position="1"/>
        <end position="110"/>
    </location>
</feature>
<proteinExistence type="predicted"/>
<evidence type="ECO:0000256" key="1">
    <source>
        <dbReference type="ARBA" id="ARBA00023180"/>
    </source>
</evidence>
<dbReference type="OrthoDB" id="408631at2759"/>
<comment type="caution">
    <text evidence="5">The sequence shown here is derived from an EMBL/GenBank/DDBJ whole genome shotgun (WGS) entry which is preliminary data.</text>
</comment>
<feature type="compositionally biased region" description="Low complexity" evidence="2">
    <location>
        <begin position="81"/>
        <end position="93"/>
    </location>
</feature>
<dbReference type="InterPro" id="IPR029058">
    <property type="entry name" value="AB_hydrolase_fold"/>
</dbReference>
<dbReference type="InterPro" id="IPR019819">
    <property type="entry name" value="Carboxylesterase_B_CS"/>
</dbReference>
<dbReference type="EMBL" id="JACMRX010000001">
    <property type="protein sequence ID" value="KAF7997419.1"/>
    <property type="molecule type" value="Genomic_DNA"/>
</dbReference>
<evidence type="ECO:0000256" key="3">
    <source>
        <dbReference type="SAM" id="Phobius"/>
    </source>
</evidence>
<keyword evidence="6" id="KW-1185">Reference proteome</keyword>
<dbReference type="AlphaFoldDB" id="A0A834Y580"/>
<feature type="domain" description="Carboxylesterase type B" evidence="4">
    <location>
        <begin position="249"/>
        <end position="692"/>
    </location>
</feature>
<keyword evidence="1" id="KW-0325">Glycoprotein</keyword>
<gene>
    <name evidence="5" type="ORF">HCN44_005990</name>
</gene>
<dbReference type="InterPro" id="IPR002018">
    <property type="entry name" value="CarbesteraseB"/>
</dbReference>
<accession>A0A834Y580</accession>
<name>A0A834Y580_APHGI</name>
<organism evidence="5 6">
    <name type="scientific">Aphidius gifuensis</name>
    <name type="common">Parasitoid wasp</name>
    <dbReference type="NCBI Taxonomy" id="684658"/>
    <lineage>
        <taxon>Eukaryota</taxon>
        <taxon>Metazoa</taxon>
        <taxon>Ecdysozoa</taxon>
        <taxon>Arthropoda</taxon>
        <taxon>Hexapoda</taxon>
        <taxon>Insecta</taxon>
        <taxon>Pterygota</taxon>
        <taxon>Neoptera</taxon>
        <taxon>Endopterygota</taxon>
        <taxon>Hymenoptera</taxon>
        <taxon>Apocrita</taxon>
        <taxon>Ichneumonoidea</taxon>
        <taxon>Braconidae</taxon>
        <taxon>Aphidiinae</taxon>
        <taxon>Aphidius</taxon>
    </lineage>
</organism>
<protein>
    <recommendedName>
        <fullName evidence="4">Carboxylesterase type B domain-containing protein</fullName>
    </recommendedName>
</protein>
<dbReference type="Gene3D" id="3.40.50.1820">
    <property type="entry name" value="alpha/beta hydrolase"/>
    <property type="match status" value="1"/>
</dbReference>
<evidence type="ECO:0000256" key="2">
    <source>
        <dbReference type="SAM" id="MobiDB-lite"/>
    </source>
</evidence>
<evidence type="ECO:0000259" key="4">
    <source>
        <dbReference type="Pfam" id="PF00135"/>
    </source>
</evidence>
<dbReference type="PANTHER" id="PTHR11559">
    <property type="entry name" value="CARBOXYLESTERASE"/>
    <property type="match status" value="1"/>
</dbReference>
<keyword evidence="3" id="KW-0472">Membrane</keyword>
<keyword evidence="3" id="KW-1133">Transmembrane helix</keyword>
<dbReference type="PROSITE" id="PS00941">
    <property type="entry name" value="CARBOXYLESTERASE_B_2"/>
    <property type="match status" value="1"/>
</dbReference>
<dbReference type="Proteomes" id="UP000639338">
    <property type="component" value="Unassembled WGS sequence"/>
</dbReference>